<dbReference type="RefSeq" id="WP_102524745.1">
    <property type="nucleotide sequence ID" value="NZ_LT960612.1"/>
</dbReference>
<name>A0A2N8ZKW6_9VIBR</name>
<dbReference type="InterPro" id="IPR021230">
    <property type="entry name" value="DUF2810"/>
</dbReference>
<dbReference type="NCBIfam" id="NF008244">
    <property type="entry name" value="PRK11020.1"/>
    <property type="match status" value="1"/>
</dbReference>
<dbReference type="Gene3D" id="3.30.1370.150">
    <property type="entry name" value="Uncharacterised protein PF10928, DUF2810"/>
    <property type="match status" value="1"/>
</dbReference>
<protein>
    <recommendedName>
        <fullName evidence="3">YibL family ribosome-associated protein</fullName>
    </recommendedName>
</protein>
<evidence type="ECO:0008006" key="3">
    <source>
        <dbReference type="Google" id="ProtNLM"/>
    </source>
</evidence>
<accession>A0A2N8ZKW6</accession>
<keyword evidence="2" id="KW-1185">Reference proteome</keyword>
<gene>
    <name evidence="1" type="ORF">VTAP4600_B0905</name>
</gene>
<dbReference type="EMBL" id="LT960612">
    <property type="protein sequence ID" value="SON52516.1"/>
    <property type="molecule type" value="Genomic_DNA"/>
</dbReference>
<dbReference type="Proteomes" id="UP000235828">
    <property type="component" value="Chromosome B"/>
</dbReference>
<evidence type="ECO:0000313" key="2">
    <source>
        <dbReference type="Proteomes" id="UP000235828"/>
    </source>
</evidence>
<reference evidence="1 2" key="1">
    <citation type="submission" date="2017-10" db="EMBL/GenBank/DDBJ databases">
        <authorList>
            <person name="Banno H."/>
            <person name="Chua N.-H."/>
        </authorList>
    </citation>
    <scope>NUCLEOTIDE SEQUENCE [LARGE SCALE GENOMIC DNA]</scope>
    <source>
        <strain evidence="1">Vibrio tapetis CECT4600</strain>
    </source>
</reference>
<proteinExistence type="predicted"/>
<organism evidence="1 2">
    <name type="scientific">Vibrio tapetis subsp. tapetis</name>
    <dbReference type="NCBI Taxonomy" id="1671868"/>
    <lineage>
        <taxon>Bacteria</taxon>
        <taxon>Pseudomonadati</taxon>
        <taxon>Pseudomonadota</taxon>
        <taxon>Gammaproteobacteria</taxon>
        <taxon>Vibrionales</taxon>
        <taxon>Vibrionaceae</taxon>
        <taxon>Vibrio</taxon>
    </lineage>
</organism>
<dbReference type="OrthoDB" id="6454978at2"/>
<evidence type="ECO:0000313" key="1">
    <source>
        <dbReference type="EMBL" id="SON52516.1"/>
    </source>
</evidence>
<sequence>MSVKQELQQLNNRLDKCRYKLASAKSRGDSALVSKFTDEIEALGKKIAHFKHRQGNEVNDQRKSIQGLAFNRALTKQEQADQGALKKSVRGLVIVHPITKLGKQLGIKEMTGYAPKKF</sequence>
<dbReference type="Pfam" id="PF10928">
    <property type="entry name" value="DUF2810"/>
    <property type="match status" value="1"/>
</dbReference>
<dbReference type="AlphaFoldDB" id="A0A2N8ZKW6"/>
<dbReference type="KEGG" id="vta:B0905"/>